<dbReference type="Gene3D" id="3.20.20.150">
    <property type="entry name" value="Divalent-metal-dependent TIM barrel enzymes"/>
    <property type="match status" value="1"/>
</dbReference>
<dbReference type="GO" id="GO:0016853">
    <property type="term" value="F:isomerase activity"/>
    <property type="evidence" value="ECO:0007669"/>
    <property type="project" value="UniProtKB-KW"/>
</dbReference>
<dbReference type="InterPro" id="IPR050312">
    <property type="entry name" value="IolE/XylAMocC-like"/>
</dbReference>
<dbReference type="SUPFAM" id="SSF51658">
    <property type="entry name" value="Xylose isomerase-like"/>
    <property type="match status" value="1"/>
</dbReference>
<dbReference type="AlphaFoldDB" id="A0AA96LLN8"/>
<organism evidence="2 3">
    <name type="scientific">Paenibacillus aurantius</name>
    <dbReference type="NCBI Taxonomy" id="2918900"/>
    <lineage>
        <taxon>Bacteria</taxon>
        <taxon>Bacillati</taxon>
        <taxon>Bacillota</taxon>
        <taxon>Bacilli</taxon>
        <taxon>Bacillales</taxon>
        <taxon>Paenibacillaceae</taxon>
        <taxon>Paenibacillus</taxon>
    </lineage>
</organism>
<dbReference type="InterPro" id="IPR013022">
    <property type="entry name" value="Xyl_isomerase-like_TIM-brl"/>
</dbReference>
<dbReference type="Pfam" id="PF01261">
    <property type="entry name" value="AP_endonuc_2"/>
    <property type="match status" value="1"/>
</dbReference>
<dbReference type="PANTHER" id="PTHR12110:SF21">
    <property type="entry name" value="XYLOSE ISOMERASE-LIKE TIM BARREL DOMAIN-CONTAINING PROTEIN"/>
    <property type="match status" value="1"/>
</dbReference>
<dbReference type="Proteomes" id="UP001305702">
    <property type="component" value="Chromosome"/>
</dbReference>
<sequence>MKLGIITPRTEQGFKTAAEFELDFVEYAFSDGREVEKTYPDTEEFLGNVPRIKGWIRSYGVGLQSVGRWGQQRWEGNGKLVEQELAKCLEMIDAASELECPNFVVGCNEIEGLSFEENGRHAVEFFSRLVDYASPKGVRVSVYNCHWTNFVDQAGAWEAVLGEIPELGIKFDPSHSRYAGRDYLKEARDWGGRFGHVHLKGSLIIDGERFDDPPAGLDQTDWPSLLSVLYAHRYEGGLSIEPHSSVWNGELGRKGIRFTVDYMRKLIL</sequence>
<evidence type="ECO:0000313" key="2">
    <source>
        <dbReference type="EMBL" id="WNQ14345.1"/>
    </source>
</evidence>
<dbReference type="KEGG" id="paun:MJA45_27235"/>
<evidence type="ECO:0000313" key="3">
    <source>
        <dbReference type="Proteomes" id="UP001305702"/>
    </source>
</evidence>
<reference evidence="2 3" key="1">
    <citation type="submission" date="2022-02" db="EMBL/GenBank/DDBJ databases">
        <title>Paenibacillus sp. MBLB1776 Whole Genome Shotgun Sequencing.</title>
        <authorList>
            <person name="Hwang C.Y."/>
            <person name="Cho E.-S."/>
            <person name="Seo M.-J."/>
        </authorList>
    </citation>
    <scope>NUCLEOTIDE SEQUENCE [LARGE SCALE GENOMIC DNA]</scope>
    <source>
        <strain evidence="2 3">MBLB1776</strain>
    </source>
</reference>
<name>A0AA96LLN8_9BACL</name>
<proteinExistence type="predicted"/>
<accession>A0AA96LLN8</accession>
<dbReference type="RefSeq" id="WP_315608115.1">
    <property type="nucleotide sequence ID" value="NZ_CP130318.1"/>
</dbReference>
<protein>
    <submittedName>
        <fullName evidence="2">Sugar phosphate isomerase/epimerase</fullName>
    </submittedName>
</protein>
<keyword evidence="2" id="KW-0413">Isomerase</keyword>
<dbReference type="EMBL" id="CP130318">
    <property type="protein sequence ID" value="WNQ14345.1"/>
    <property type="molecule type" value="Genomic_DNA"/>
</dbReference>
<feature type="domain" description="Xylose isomerase-like TIM barrel" evidence="1">
    <location>
        <begin position="14"/>
        <end position="258"/>
    </location>
</feature>
<keyword evidence="3" id="KW-1185">Reference proteome</keyword>
<dbReference type="PANTHER" id="PTHR12110">
    <property type="entry name" value="HYDROXYPYRUVATE ISOMERASE"/>
    <property type="match status" value="1"/>
</dbReference>
<dbReference type="InterPro" id="IPR036237">
    <property type="entry name" value="Xyl_isomerase-like_sf"/>
</dbReference>
<gene>
    <name evidence="2" type="ORF">MJA45_27235</name>
</gene>
<evidence type="ECO:0000259" key="1">
    <source>
        <dbReference type="Pfam" id="PF01261"/>
    </source>
</evidence>